<keyword evidence="2 6" id="KW-0645">Protease</keyword>
<evidence type="ECO:0000256" key="2">
    <source>
        <dbReference type="ARBA" id="ARBA00022670"/>
    </source>
</evidence>
<dbReference type="PANTHER" id="PTHR47966:SF2">
    <property type="entry name" value="ASPERGILLOPEPSIN-1-RELATED"/>
    <property type="match status" value="1"/>
</dbReference>
<dbReference type="SUPFAM" id="SSF50630">
    <property type="entry name" value="Acid proteases"/>
    <property type="match status" value="1"/>
</dbReference>
<dbReference type="AlphaFoldDB" id="A0A0A2VZ01"/>
<dbReference type="PRINTS" id="PR00792">
    <property type="entry name" value="PEPSIN"/>
</dbReference>
<feature type="domain" description="Peptidase A1" evidence="8">
    <location>
        <begin position="108"/>
        <end position="417"/>
    </location>
</feature>
<evidence type="ECO:0000256" key="6">
    <source>
        <dbReference type="RuleBase" id="RU000454"/>
    </source>
</evidence>
<dbReference type="Pfam" id="PF00026">
    <property type="entry name" value="Asp"/>
    <property type="match status" value="1"/>
</dbReference>
<organism evidence="9 10">
    <name type="scientific">Beauveria bassiana D1-5</name>
    <dbReference type="NCBI Taxonomy" id="1245745"/>
    <lineage>
        <taxon>Eukaryota</taxon>
        <taxon>Fungi</taxon>
        <taxon>Dikarya</taxon>
        <taxon>Ascomycota</taxon>
        <taxon>Pezizomycotina</taxon>
        <taxon>Sordariomycetes</taxon>
        <taxon>Hypocreomycetidae</taxon>
        <taxon>Hypocreales</taxon>
        <taxon>Cordycipitaceae</taxon>
        <taxon>Beauveria</taxon>
    </lineage>
</organism>
<accession>A0A0A2VZ01</accession>
<feature type="chain" id="PRO_5001996191" evidence="7">
    <location>
        <begin position="20"/>
        <end position="427"/>
    </location>
</feature>
<dbReference type="InterPro" id="IPR033121">
    <property type="entry name" value="PEPTIDASE_A1"/>
</dbReference>
<keyword evidence="7" id="KW-0732">Signal</keyword>
<dbReference type="CDD" id="cd06097">
    <property type="entry name" value="Aspergillopepsin_like"/>
    <property type="match status" value="1"/>
</dbReference>
<dbReference type="HOGENOM" id="CLU_013253_0_1_1"/>
<protein>
    <submittedName>
        <fullName evidence="9">Podosporapepsin</fullName>
    </submittedName>
</protein>
<dbReference type="PROSITE" id="PS00141">
    <property type="entry name" value="ASP_PROTEASE"/>
    <property type="match status" value="1"/>
</dbReference>
<evidence type="ECO:0000256" key="7">
    <source>
        <dbReference type="SAM" id="SignalP"/>
    </source>
</evidence>
<dbReference type="InterPro" id="IPR034163">
    <property type="entry name" value="Aspergillopepsin-like_cat_dom"/>
</dbReference>
<proteinExistence type="inferred from homology"/>
<dbReference type="InterPro" id="IPR001969">
    <property type="entry name" value="Aspartic_peptidase_AS"/>
</dbReference>
<dbReference type="STRING" id="1245745.A0A0A2VZ01"/>
<gene>
    <name evidence="9" type="ORF">BBAD15_g1359</name>
</gene>
<evidence type="ECO:0000313" key="10">
    <source>
        <dbReference type="Proteomes" id="UP000030106"/>
    </source>
</evidence>
<feature type="signal peptide" evidence="7">
    <location>
        <begin position="1"/>
        <end position="19"/>
    </location>
</feature>
<dbReference type="EMBL" id="ANFO01000077">
    <property type="protein sequence ID" value="KGQ12868.1"/>
    <property type="molecule type" value="Genomic_DNA"/>
</dbReference>
<dbReference type="OrthoDB" id="2747330at2759"/>
<dbReference type="PANTHER" id="PTHR47966">
    <property type="entry name" value="BETA-SITE APP-CLEAVING ENZYME, ISOFORM A-RELATED"/>
    <property type="match status" value="1"/>
</dbReference>
<comment type="similarity">
    <text evidence="1 6">Belongs to the peptidase A1 family.</text>
</comment>
<dbReference type="Gene3D" id="2.40.70.10">
    <property type="entry name" value="Acid Proteases"/>
    <property type="match status" value="2"/>
</dbReference>
<keyword evidence="4 6" id="KW-0378">Hydrolase</keyword>
<dbReference type="GO" id="GO:0006508">
    <property type="term" value="P:proteolysis"/>
    <property type="evidence" value="ECO:0007669"/>
    <property type="project" value="UniProtKB-KW"/>
</dbReference>
<comment type="caution">
    <text evidence="9">The sequence shown here is derived from an EMBL/GenBank/DDBJ whole genome shotgun (WGS) entry which is preliminary data.</text>
</comment>
<feature type="active site" evidence="5">
    <location>
        <position position="310"/>
    </location>
</feature>
<sequence length="427" mass="46721">MKTTAFVAVLSLAATGHSATQWTAASKLHGADDRTFSLQQIHNENFKGVNPTDALLRVYARYAKFIPDQVKAIIEAQPALKARYQSLDAEDPSMVFAEALPAPADSEYVLPVGLGTPPQILPLNLDTGSSDFWVFSDETPKDGLQATRLYYPKNSNTSRLLPGQSWRVKYGDGSAANGTVYVDRAAIGPLGYDRQAIQVATGISKEIARDGFISGILGMASSNANTVTPTKQLTLLDNIKDSLARPIFTANLKKGLPGNYNFGYINQSEYTGDIAYTPIDQAKPYWQIKLSGYQLGQDPFQPQEISGIVDTGTTLTMVPKNIIDDYYSKLPGSYFDEKSGNMMFPCELPLPDFVFGIGENYRGRVPGHYINYARHTDKFCYGGLQSSDNLPFAVFGDILLKAQFVVFDRGNMTVGFANKETVPPPPS</sequence>
<name>A0A0A2VZ01_BEABA</name>
<dbReference type="PROSITE" id="PS51767">
    <property type="entry name" value="PEPTIDASE_A1"/>
    <property type="match status" value="1"/>
</dbReference>
<evidence type="ECO:0000259" key="8">
    <source>
        <dbReference type="PROSITE" id="PS51767"/>
    </source>
</evidence>
<dbReference type="InterPro" id="IPR021109">
    <property type="entry name" value="Peptidase_aspartic_dom_sf"/>
</dbReference>
<dbReference type="InterPro" id="IPR001461">
    <property type="entry name" value="Aspartic_peptidase_A1"/>
</dbReference>
<dbReference type="Proteomes" id="UP000030106">
    <property type="component" value="Unassembled WGS sequence"/>
</dbReference>
<dbReference type="eggNOG" id="KOG1339">
    <property type="taxonomic scope" value="Eukaryota"/>
</dbReference>
<evidence type="ECO:0000256" key="4">
    <source>
        <dbReference type="ARBA" id="ARBA00022801"/>
    </source>
</evidence>
<dbReference type="GO" id="GO:0004190">
    <property type="term" value="F:aspartic-type endopeptidase activity"/>
    <property type="evidence" value="ECO:0007669"/>
    <property type="project" value="UniProtKB-KW"/>
</dbReference>
<evidence type="ECO:0000256" key="3">
    <source>
        <dbReference type="ARBA" id="ARBA00022750"/>
    </source>
</evidence>
<evidence type="ECO:0000313" key="9">
    <source>
        <dbReference type="EMBL" id="KGQ12868.1"/>
    </source>
</evidence>
<feature type="active site" evidence="5">
    <location>
        <position position="126"/>
    </location>
</feature>
<keyword evidence="3 6" id="KW-0064">Aspartyl protease</keyword>
<reference evidence="9 10" key="1">
    <citation type="submission" date="2012-10" db="EMBL/GenBank/DDBJ databases">
        <title>Genome sequencing and analysis of entomopathogenic fungi Beauveria bassiana D1-5.</title>
        <authorList>
            <person name="Li Q."/>
            <person name="Wang L."/>
            <person name="Zhang Z."/>
            <person name="Wang Q."/>
            <person name="Ren J."/>
            <person name="Wang M."/>
            <person name="Xu W."/>
            <person name="Wang J."/>
            <person name="Lu Y."/>
            <person name="Du Q."/>
            <person name="Sun Z."/>
        </authorList>
    </citation>
    <scope>NUCLEOTIDE SEQUENCE [LARGE SCALE GENOMIC DNA]</scope>
    <source>
        <strain evidence="9 10">D1-5</strain>
    </source>
</reference>
<evidence type="ECO:0000256" key="1">
    <source>
        <dbReference type="ARBA" id="ARBA00007447"/>
    </source>
</evidence>
<evidence type="ECO:0000256" key="5">
    <source>
        <dbReference type="PIRSR" id="PIRSR601461-1"/>
    </source>
</evidence>